<organism evidence="2 3">
    <name type="scientific">Ileibacterium valens</name>
    <dbReference type="NCBI Taxonomy" id="1862668"/>
    <lineage>
        <taxon>Bacteria</taxon>
        <taxon>Bacillati</taxon>
        <taxon>Bacillota</taxon>
        <taxon>Erysipelotrichia</taxon>
        <taxon>Erysipelotrichales</taxon>
        <taxon>Erysipelotrichaceae</taxon>
        <taxon>Ileibacterium</taxon>
    </lineage>
</organism>
<dbReference type="Gene3D" id="3.60.40.10">
    <property type="entry name" value="PPM-type phosphatase domain"/>
    <property type="match status" value="1"/>
</dbReference>
<gene>
    <name evidence="2" type="ORF">BO222_07865</name>
</gene>
<proteinExistence type="predicted"/>
<reference evidence="2 3" key="1">
    <citation type="submission" date="2016-11" db="EMBL/GenBank/DDBJ databases">
        <title>Description of two novel members of the family Erysipelotrichaceae: Ileibacterium lipovorans gen. nov., sp. nov. and Dubosiella newyorkensis, gen. nov., sp. nov.</title>
        <authorList>
            <person name="Cox L.M."/>
            <person name="Sohn J."/>
            <person name="Tyrrell K.L."/>
            <person name="Citron D.M."/>
            <person name="Lawson P.A."/>
            <person name="Patel N.B."/>
            <person name="Iizumi T."/>
            <person name="Perez-Perez G.I."/>
            <person name="Goldstein E.J."/>
            <person name="Blaser M.J."/>
        </authorList>
    </citation>
    <scope>NUCLEOTIDE SEQUENCE [LARGE SCALE GENOMIC DNA]</scope>
    <source>
        <strain evidence="2 3">NYU-BL-A3</strain>
    </source>
</reference>
<evidence type="ECO:0000259" key="1">
    <source>
        <dbReference type="Pfam" id="PF13672"/>
    </source>
</evidence>
<dbReference type="Proteomes" id="UP000186341">
    <property type="component" value="Unassembled WGS sequence"/>
</dbReference>
<dbReference type="GeneID" id="82203094"/>
<dbReference type="SUPFAM" id="SSF81606">
    <property type="entry name" value="PP2C-like"/>
    <property type="match status" value="1"/>
</dbReference>
<protein>
    <recommendedName>
        <fullName evidence="1">PPM-type phosphatase domain-containing protein</fullName>
    </recommendedName>
</protein>
<name>A0A1U7NF73_9FIRM</name>
<dbReference type="AlphaFoldDB" id="A0A1U7NF73"/>
<evidence type="ECO:0000313" key="2">
    <source>
        <dbReference type="EMBL" id="OLU38760.1"/>
    </source>
</evidence>
<sequence length="252" mass="27949">MILEGCSLQGKMHKDYDVANQDYVLYEKAGNDVVGIVCDGVSLKSDRSFSDSEIASRFVAASIMKTLKEKLPECRNEHSMLVCLYDSLSIADEGLNQMLKKKGISLYDCQTTTLAFVYRKGRIYAAMAGDGGIIYQTRGGEYGVLQTRVKTSSCVDPICDRGSWRFGKAGSAGNPVYRLLIATDGVFDSICRWDHDGMSLDAYVLKKMFEISKMKKNSRKDAFKTIIESIRSHDDKSAILMIDGKSAPDLHS</sequence>
<evidence type="ECO:0000313" key="3">
    <source>
        <dbReference type="Proteomes" id="UP000186341"/>
    </source>
</evidence>
<keyword evidence="3" id="KW-1185">Reference proteome</keyword>
<dbReference type="Pfam" id="PF13672">
    <property type="entry name" value="PP2C_2"/>
    <property type="match status" value="1"/>
</dbReference>
<feature type="domain" description="PPM-type phosphatase" evidence="1">
    <location>
        <begin position="10"/>
        <end position="194"/>
    </location>
</feature>
<dbReference type="InterPro" id="IPR036457">
    <property type="entry name" value="PPM-type-like_dom_sf"/>
</dbReference>
<accession>A0A1U7NF73</accession>
<comment type="caution">
    <text evidence="2">The sequence shown here is derived from an EMBL/GenBank/DDBJ whole genome shotgun (WGS) entry which is preliminary data.</text>
</comment>
<dbReference type="OrthoDB" id="10007358at2"/>
<dbReference type="InterPro" id="IPR001932">
    <property type="entry name" value="PPM-type_phosphatase-like_dom"/>
</dbReference>
<dbReference type="RefSeq" id="WP_075819953.1">
    <property type="nucleotide sequence ID" value="NZ_CAPNHH010000062.1"/>
</dbReference>
<dbReference type="EMBL" id="MPJW01000152">
    <property type="protein sequence ID" value="OLU38760.1"/>
    <property type="molecule type" value="Genomic_DNA"/>
</dbReference>